<dbReference type="Pfam" id="PF03033">
    <property type="entry name" value="Glyco_transf_28"/>
    <property type="match status" value="1"/>
</dbReference>
<dbReference type="UniPathway" id="UPA00219"/>
<feature type="binding site" evidence="10">
    <location>
        <begin position="15"/>
        <end position="17"/>
    </location>
    <ligand>
        <name>UDP-N-acetyl-alpha-D-glucosamine</name>
        <dbReference type="ChEBI" id="CHEBI:57705"/>
    </ligand>
</feature>
<evidence type="ECO:0000256" key="7">
    <source>
        <dbReference type="ARBA" id="ARBA00023136"/>
    </source>
</evidence>
<dbReference type="PANTHER" id="PTHR21015:SF22">
    <property type="entry name" value="GLYCOSYLTRANSFERASE"/>
    <property type="match status" value="1"/>
</dbReference>
<accession>A0A494RIN3</accession>
<dbReference type="GO" id="GO:0050511">
    <property type="term" value="F:undecaprenyldiphospho-muramoylpentapeptide beta-N-acetylglucosaminyltransferase activity"/>
    <property type="evidence" value="ECO:0007669"/>
    <property type="project" value="UniProtKB-UniRule"/>
</dbReference>
<protein>
    <recommendedName>
        <fullName evidence="10">UDP-N-acetylglucosamine--N-acetylmuramyl-(pentapeptide) pyrophosphoryl-undecaprenol N-acetylglucosamine transferase</fullName>
        <ecNumber evidence="10">2.4.1.227</ecNumber>
    </recommendedName>
    <alternativeName>
        <fullName evidence="10">Undecaprenyl-PP-MurNAc-pentapeptide-UDPGlcNAc GlcNAc transferase</fullName>
    </alternativeName>
</protein>
<keyword evidence="4 10" id="KW-0808">Transferase</keyword>
<dbReference type="EC" id="2.4.1.227" evidence="10"/>
<dbReference type="GO" id="GO:0005975">
    <property type="term" value="P:carbohydrate metabolic process"/>
    <property type="evidence" value="ECO:0007669"/>
    <property type="project" value="InterPro"/>
</dbReference>
<dbReference type="GO" id="GO:0051991">
    <property type="term" value="F:UDP-N-acetyl-D-glucosamine:N-acetylmuramoyl-L-alanyl-D-glutamyl-meso-2,6-diaminopimelyl-D-alanyl-D-alanine-diphosphoundecaprenol 4-beta-N-acetylglucosaminlytransferase activity"/>
    <property type="evidence" value="ECO:0007669"/>
    <property type="project" value="RHEA"/>
</dbReference>
<organism evidence="13 14">
    <name type="scientific">Brevundimonas naejangsanensis</name>
    <dbReference type="NCBI Taxonomy" id="588932"/>
    <lineage>
        <taxon>Bacteria</taxon>
        <taxon>Pseudomonadati</taxon>
        <taxon>Pseudomonadota</taxon>
        <taxon>Alphaproteobacteria</taxon>
        <taxon>Caulobacterales</taxon>
        <taxon>Caulobacteraceae</taxon>
        <taxon>Brevundimonas</taxon>
    </lineage>
</organism>
<keyword evidence="14" id="KW-1185">Reference proteome</keyword>
<feature type="binding site" evidence="10">
    <location>
        <position position="195"/>
    </location>
    <ligand>
        <name>UDP-N-acetyl-alpha-D-glucosamine</name>
        <dbReference type="ChEBI" id="CHEBI:57705"/>
    </ligand>
</feature>
<keyword evidence="6 10" id="KW-0573">Peptidoglycan synthesis</keyword>
<evidence type="ECO:0000259" key="11">
    <source>
        <dbReference type="Pfam" id="PF03033"/>
    </source>
</evidence>
<feature type="domain" description="Glycosyltransferase family 28 N-terminal" evidence="11">
    <location>
        <begin position="9"/>
        <end position="141"/>
    </location>
</feature>
<keyword evidence="8 10" id="KW-0131">Cell cycle</keyword>
<feature type="binding site" evidence="10">
    <location>
        <position position="296"/>
    </location>
    <ligand>
        <name>UDP-N-acetyl-alpha-D-glucosamine</name>
        <dbReference type="ChEBI" id="CHEBI:57705"/>
    </ligand>
</feature>
<keyword evidence="5 10" id="KW-0133">Cell shape</keyword>
<name>A0A494RIN3_9CAUL</name>
<dbReference type="Pfam" id="PF04101">
    <property type="entry name" value="Glyco_tran_28_C"/>
    <property type="match status" value="1"/>
</dbReference>
<dbReference type="GO" id="GO:0008360">
    <property type="term" value="P:regulation of cell shape"/>
    <property type="evidence" value="ECO:0007669"/>
    <property type="project" value="UniProtKB-KW"/>
</dbReference>
<keyword evidence="3 10" id="KW-0328">Glycosyltransferase</keyword>
<dbReference type="InterPro" id="IPR004276">
    <property type="entry name" value="GlycoTrans_28_N"/>
</dbReference>
<dbReference type="EMBL" id="CP032707">
    <property type="protein sequence ID" value="AYG96231.1"/>
    <property type="molecule type" value="Genomic_DNA"/>
</dbReference>
<evidence type="ECO:0000256" key="5">
    <source>
        <dbReference type="ARBA" id="ARBA00022960"/>
    </source>
</evidence>
<dbReference type="InterPro" id="IPR007235">
    <property type="entry name" value="Glyco_trans_28_C"/>
</dbReference>
<dbReference type="PANTHER" id="PTHR21015">
    <property type="entry name" value="UDP-N-ACETYLGLUCOSAMINE--N-ACETYLMURAMYL-(PENTAPEPTIDE) PYROPHOSPHORYL-UNDECAPRENOL N-ACETYLGLUCOSAMINE TRANSFERASE 1"/>
    <property type="match status" value="1"/>
</dbReference>
<comment type="catalytic activity">
    <reaction evidence="10">
        <text>di-trans,octa-cis-undecaprenyl diphospho-N-acetyl-alpha-D-muramoyl-L-alanyl-D-glutamyl-meso-2,6-diaminopimeloyl-D-alanyl-D-alanine + UDP-N-acetyl-alpha-D-glucosamine = di-trans,octa-cis-undecaprenyl diphospho-[N-acetyl-alpha-D-glucosaminyl-(1-&gt;4)]-N-acetyl-alpha-D-muramoyl-L-alanyl-D-glutamyl-meso-2,6-diaminopimeloyl-D-alanyl-D-alanine + UDP + H(+)</text>
        <dbReference type="Rhea" id="RHEA:31227"/>
        <dbReference type="ChEBI" id="CHEBI:15378"/>
        <dbReference type="ChEBI" id="CHEBI:57705"/>
        <dbReference type="ChEBI" id="CHEBI:58223"/>
        <dbReference type="ChEBI" id="CHEBI:61387"/>
        <dbReference type="ChEBI" id="CHEBI:61388"/>
        <dbReference type="EC" id="2.4.1.227"/>
    </reaction>
</comment>
<evidence type="ECO:0000256" key="8">
    <source>
        <dbReference type="ARBA" id="ARBA00023306"/>
    </source>
</evidence>
<keyword evidence="7 10" id="KW-0472">Membrane</keyword>
<dbReference type="InterPro" id="IPR006009">
    <property type="entry name" value="GlcNAc_MurG"/>
</dbReference>
<dbReference type="GO" id="GO:0005886">
    <property type="term" value="C:plasma membrane"/>
    <property type="evidence" value="ECO:0007669"/>
    <property type="project" value="UniProtKB-SubCell"/>
</dbReference>
<dbReference type="HAMAP" id="MF_00033">
    <property type="entry name" value="MurG"/>
    <property type="match status" value="1"/>
</dbReference>
<dbReference type="NCBIfam" id="TIGR01133">
    <property type="entry name" value="murG"/>
    <property type="match status" value="1"/>
</dbReference>
<dbReference type="GO" id="GO:0071555">
    <property type="term" value="P:cell wall organization"/>
    <property type="evidence" value="ECO:0007669"/>
    <property type="project" value="UniProtKB-KW"/>
</dbReference>
<dbReference type="CDD" id="cd03785">
    <property type="entry name" value="GT28_MurG"/>
    <property type="match status" value="1"/>
</dbReference>
<proteinExistence type="inferred from homology"/>
<feature type="domain" description="Glycosyl transferase family 28 C-terminal" evidence="12">
    <location>
        <begin position="189"/>
        <end position="355"/>
    </location>
</feature>
<reference evidence="13 14" key="1">
    <citation type="submission" date="2018-10" db="EMBL/GenBank/DDBJ databases">
        <title>Complete genome sequence of Brevundimonas naejangsanensis BRV3.</title>
        <authorList>
            <person name="Berrios L."/>
            <person name="Ely B."/>
        </authorList>
    </citation>
    <scope>NUCLEOTIDE SEQUENCE [LARGE SCALE GENOMIC DNA]</scope>
    <source>
        <strain evidence="13 14">BRV3</strain>
    </source>
</reference>
<comment type="function">
    <text evidence="10">Cell wall formation. Catalyzes the transfer of a GlcNAc subunit on undecaprenyl-pyrophosphoryl-MurNAc-pentapeptide (lipid intermediate I) to form undecaprenyl-pyrophosphoryl-MurNAc-(pentapeptide)GlcNAc (lipid intermediate II).</text>
</comment>
<comment type="subcellular location">
    <subcellularLocation>
        <location evidence="10">Cell membrane</location>
        <topology evidence="10">Peripheral membrane protein</topology>
        <orientation evidence="10">Cytoplasmic side</orientation>
    </subcellularLocation>
</comment>
<evidence type="ECO:0000313" key="13">
    <source>
        <dbReference type="EMBL" id="AYG96231.1"/>
    </source>
</evidence>
<feature type="binding site" evidence="10">
    <location>
        <position position="124"/>
    </location>
    <ligand>
        <name>UDP-N-acetyl-alpha-D-glucosamine</name>
        <dbReference type="ChEBI" id="CHEBI:57705"/>
    </ligand>
</feature>
<evidence type="ECO:0000256" key="6">
    <source>
        <dbReference type="ARBA" id="ARBA00022984"/>
    </source>
</evidence>
<dbReference type="Proteomes" id="UP000276984">
    <property type="component" value="Chromosome"/>
</dbReference>
<dbReference type="AlphaFoldDB" id="A0A494RIN3"/>
<keyword evidence="9 10" id="KW-0961">Cell wall biogenesis/degradation</keyword>
<evidence type="ECO:0000313" key="14">
    <source>
        <dbReference type="Proteomes" id="UP000276984"/>
    </source>
</evidence>
<feature type="binding site" evidence="10">
    <location>
        <position position="167"/>
    </location>
    <ligand>
        <name>UDP-N-acetyl-alpha-D-glucosamine</name>
        <dbReference type="ChEBI" id="CHEBI:57705"/>
    </ligand>
</feature>
<dbReference type="OrthoDB" id="9808936at2"/>
<dbReference type="Gene3D" id="3.40.50.2000">
    <property type="entry name" value="Glycogen Phosphorylase B"/>
    <property type="match status" value="2"/>
</dbReference>
<dbReference type="GO" id="GO:0009252">
    <property type="term" value="P:peptidoglycan biosynthetic process"/>
    <property type="evidence" value="ECO:0007669"/>
    <property type="project" value="UniProtKB-UniRule"/>
</dbReference>
<keyword evidence="2 10" id="KW-0132">Cell division</keyword>
<sequence length="363" mass="37553">MTAKTKVCVVAAGGTGGHMFPAEALARELSARGWRVVLATDRRGEQYAHAFPAEERLALDAATGSGPIGLLKAGVAILKGVGQAKAAFDRIGADVVVGFGGYPSAPALVAAVATRRPTLIHEQNAVLGRTNRFLASSVGTVASAFPTLGRASDKVKARAKVVGNPVRPDIRALFDRAYAAPSADGPIHVLVTGGSQGARILSETAPRALAALPEAIRDRLKVQQQSRPETLESARQIYLDAGIEAEVAPFFRDMAERLSKAHLVIGRAGASTCSELAVAALPSVLIPLKIAMDDHQTLNARALSDAGAARVIAEDDLTVESLTAALEEMLADPATLAAMSAAARSVAIPDAAQRLADLVEAAS</sequence>
<evidence type="ECO:0000256" key="3">
    <source>
        <dbReference type="ARBA" id="ARBA00022676"/>
    </source>
</evidence>
<dbReference type="GO" id="GO:0051301">
    <property type="term" value="P:cell division"/>
    <property type="evidence" value="ECO:0007669"/>
    <property type="project" value="UniProtKB-KW"/>
</dbReference>
<evidence type="ECO:0000256" key="4">
    <source>
        <dbReference type="ARBA" id="ARBA00022679"/>
    </source>
</evidence>
<evidence type="ECO:0000256" key="10">
    <source>
        <dbReference type="HAMAP-Rule" id="MF_00033"/>
    </source>
</evidence>
<evidence type="ECO:0000256" key="1">
    <source>
        <dbReference type="ARBA" id="ARBA00022475"/>
    </source>
</evidence>
<comment type="similarity">
    <text evidence="10">Belongs to the glycosyltransferase 28 family. MurG subfamily.</text>
</comment>
<comment type="pathway">
    <text evidence="10">Cell wall biogenesis; peptidoglycan biosynthesis.</text>
</comment>
<evidence type="ECO:0000256" key="2">
    <source>
        <dbReference type="ARBA" id="ARBA00022618"/>
    </source>
</evidence>
<gene>
    <name evidence="10 13" type="primary">murG</name>
    <name evidence="13" type="ORF">D8I30_01720</name>
</gene>
<dbReference type="SUPFAM" id="SSF53756">
    <property type="entry name" value="UDP-Glycosyltransferase/glycogen phosphorylase"/>
    <property type="match status" value="1"/>
</dbReference>
<comment type="caution">
    <text evidence="10">Lacks conserved residue(s) required for the propagation of feature annotation.</text>
</comment>
<evidence type="ECO:0000259" key="12">
    <source>
        <dbReference type="Pfam" id="PF04101"/>
    </source>
</evidence>
<dbReference type="RefSeq" id="WP_121483343.1">
    <property type="nucleotide sequence ID" value="NZ_CP032707.1"/>
</dbReference>
<evidence type="ECO:0000256" key="9">
    <source>
        <dbReference type="ARBA" id="ARBA00023316"/>
    </source>
</evidence>
<keyword evidence="1 10" id="KW-1003">Cell membrane</keyword>